<dbReference type="GO" id="GO:0016779">
    <property type="term" value="F:nucleotidyltransferase activity"/>
    <property type="evidence" value="ECO:0007669"/>
    <property type="project" value="UniProtKB-KW"/>
</dbReference>
<dbReference type="PANTHER" id="PTHR10339">
    <property type="entry name" value="ADP-RIBOSYLTRANSFERASE"/>
    <property type="match status" value="1"/>
</dbReference>
<dbReference type="FunFam" id="3.90.176.10:FF:000001">
    <property type="entry name" value="NAD(P)(+)--arginine ADP-ribosyltransferase"/>
    <property type="match status" value="1"/>
</dbReference>
<evidence type="ECO:0000256" key="4">
    <source>
        <dbReference type="ARBA" id="ARBA00022695"/>
    </source>
</evidence>
<dbReference type="PRINTS" id="PR00970">
    <property type="entry name" value="RIBTRNSFRASE"/>
</dbReference>
<evidence type="ECO:0000256" key="8">
    <source>
        <dbReference type="ARBA" id="ARBA00023157"/>
    </source>
</evidence>
<dbReference type="InterPro" id="IPR050999">
    <property type="entry name" value="ADP-ribosyltransferase_ARG"/>
</dbReference>
<keyword evidence="6 10" id="KW-0521">NADP</keyword>
<keyword evidence="4" id="KW-0548">Nucleotidyltransferase</keyword>
<dbReference type="GO" id="GO:0003950">
    <property type="term" value="F:NAD+ poly-ADP-ribosyltransferase activity"/>
    <property type="evidence" value="ECO:0007669"/>
    <property type="project" value="TreeGrafter"/>
</dbReference>
<gene>
    <name evidence="11" type="primary">Madprt</name>
    <name evidence="11" type="ORF">BUCCAP_R07678</name>
</gene>
<feature type="non-terminal residue" evidence="11">
    <location>
        <position position="1"/>
    </location>
</feature>
<dbReference type="AlphaFoldDB" id="A0A7K9HA44"/>
<evidence type="ECO:0000256" key="1">
    <source>
        <dbReference type="ARBA" id="ARBA00009558"/>
    </source>
</evidence>
<feature type="non-terminal residue" evidence="11">
    <location>
        <position position="305"/>
    </location>
</feature>
<dbReference type="Gene3D" id="3.90.176.10">
    <property type="entry name" value="Toxin ADP-ribosyltransferase, Chain A, domain 1"/>
    <property type="match status" value="1"/>
</dbReference>
<dbReference type="OrthoDB" id="423533at2759"/>
<dbReference type="PROSITE" id="PS01291">
    <property type="entry name" value="ART"/>
    <property type="match status" value="1"/>
</dbReference>
<evidence type="ECO:0000313" key="12">
    <source>
        <dbReference type="Proteomes" id="UP000534107"/>
    </source>
</evidence>
<keyword evidence="7 10" id="KW-0520">NAD</keyword>
<dbReference type="GO" id="GO:0044194">
    <property type="term" value="C:cytolytic granule"/>
    <property type="evidence" value="ECO:0007669"/>
    <property type="project" value="UniProtKB-ARBA"/>
</dbReference>
<comment type="similarity">
    <text evidence="1 10">Belongs to the Arg-specific ADP-ribosyltransferase family.</text>
</comment>
<evidence type="ECO:0000256" key="7">
    <source>
        <dbReference type="ARBA" id="ARBA00023027"/>
    </source>
</evidence>
<name>A0A7K9HA44_9PICI</name>
<evidence type="ECO:0000256" key="6">
    <source>
        <dbReference type="ARBA" id="ARBA00022857"/>
    </source>
</evidence>
<accession>A0A7K9HA44</accession>
<dbReference type="PANTHER" id="PTHR10339:SF19">
    <property type="entry name" value="GPI-LINKED NAD(P)(+)--ARGININE ADP-RIBOSYLTRANSFERASE 1"/>
    <property type="match status" value="1"/>
</dbReference>
<dbReference type="SUPFAM" id="SSF56399">
    <property type="entry name" value="ADP-ribosylation"/>
    <property type="match status" value="1"/>
</dbReference>
<dbReference type="GO" id="GO:0046677">
    <property type="term" value="P:response to antibiotic"/>
    <property type="evidence" value="ECO:0007669"/>
    <property type="project" value="UniProtKB-ARBA"/>
</dbReference>
<evidence type="ECO:0000256" key="5">
    <source>
        <dbReference type="ARBA" id="ARBA00022729"/>
    </source>
</evidence>
<dbReference type="EC" id="2.4.2.31" evidence="10"/>
<sequence length="305" mass="35024">MEHLVLALVLLANTLAMGSLLHRQHRDVTQLLVLDMAPNSFDDQYQGCTHMMKEELEDLNHTEFTNNNIYSKAWTLATEEWQSRRSRVSLPRALRPEHAITLLAYTQQSDLYSNFNKAVRVAGSSKEEYLHSFSFKVLHFLLTEALSILWDTQPQLPRCHQVYRGVKGIQFTTRRQQHIRFGSFTSTSFREKRAADFGRNTFFSVMTCYGVPVGDFSFYPDEEEVLIPPFEIFEVTNVTSHHGNRTVIHLHSEDTSSTHNCVYVKEKRCKTRRCVFSAGRSILGDPSHLWVLLLPAMVLASTQGP</sequence>
<keyword evidence="3 10" id="KW-0808">Transferase</keyword>
<dbReference type="Proteomes" id="UP000534107">
    <property type="component" value="Unassembled WGS sequence"/>
</dbReference>
<evidence type="ECO:0000256" key="9">
    <source>
        <dbReference type="ARBA" id="ARBA00047597"/>
    </source>
</evidence>
<proteinExistence type="inferred from homology"/>
<keyword evidence="12" id="KW-1185">Reference proteome</keyword>
<evidence type="ECO:0000256" key="3">
    <source>
        <dbReference type="ARBA" id="ARBA00022679"/>
    </source>
</evidence>
<dbReference type="EMBL" id="VWZO01002539">
    <property type="protein sequence ID" value="NXH10637.1"/>
    <property type="molecule type" value="Genomic_DNA"/>
</dbReference>
<organism evidence="11 12">
    <name type="scientific">Bucco capensis</name>
    <name type="common">collared puffbird</name>
    <dbReference type="NCBI Taxonomy" id="135168"/>
    <lineage>
        <taxon>Eukaryota</taxon>
        <taxon>Metazoa</taxon>
        <taxon>Chordata</taxon>
        <taxon>Craniata</taxon>
        <taxon>Vertebrata</taxon>
        <taxon>Euteleostomi</taxon>
        <taxon>Archelosauria</taxon>
        <taxon>Archosauria</taxon>
        <taxon>Dinosauria</taxon>
        <taxon>Saurischia</taxon>
        <taxon>Theropoda</taxon>
        <taxon>Coelurosauria</taxon>
        <taxon>Aves</taxon>
        <taxon>Neognathae</taxon>
        <taxon>Neoaves</taxon>
        <taxon>Telluraves</taxon>
        <taxon>Coraciimorphae</taxon>
        <taxon>Piciformes</taxon>
        <taxon>Bucconidae</taxon>
        <taxon>Bucco</taxon>
    </lineage>
</organism>
<dbReference type="Pfam" id="PF01129">
    <property type="entry name" value="ART"/>
    <property type="match status" value="1"/>
</dbReference>
<dbReference type="GO" id="GO:0005615">
    <property type="term" value="C:extracellular space"/>
    <property type="evidence" value="ECO:0007669"/>
    <property type="project" value="UniProtKB-ARBA"/>
</dbReference>
<reference evidence="11 12" key="1">
    <citation type="submission" date="2019-09" db="EMBL/GenBank/DDBJ databases">
        <title>Bird 10,000 Genomes (B10K) Project - Family phase.</title>
        <authorList>
            <person name="Zhang G."/>
        </authorList>
    </citation>
    <scope>NUCLEOTIDE SEQUENCE [LARGE SCALE GENOMIC DNA]</scope>
    <source>
        <strain evidence="11">B10K-DU-001-16</strain>
        <tissue evidence="11">Muscle</tissue>
    </source>
</reference>
<dbReference type="InterPro" id="IPR000768">
    <property type="entry name" value="ART"/>
</dbReference>
<feature type="chain" id="PRO_5029945763" description="NAD(P)(+)--arginine ADP-ribosyltransferase" evidence="10">
    <location>
        <begin position="19"/>
        <end position="305"/>
    </location>
</feature>
<keyword evidence="2 10" id="KW-0328">Glycosyltransferase</keyword>
<feature type="signal peptide" evidence="10">
    <location>
        <begin position="1"/>
        <end position="18"/>
    </location>
</feature>
<evidence type="ECO:0000256" key="2">
    <source>
        <dbReference type="ARBA" id="ARBA00022676"/>
    </source>
</evidence>
<comment type="caution">
    <text evidence="11">The sequence shown here is derived from an EMBL/GenBank/DDBJ whole genome shotgun (WGS) entry which is preliminary data.</text>
</comment>
<evidence type="ECO:0000256" key="10">
    <source>
        <dbReference type="RuleBase" id="RU361228"/>
    </source>
</evidence>
<dbReference type="GO" id="GO:0106274">
    <property type="term" value="F:NAD+-protein-arginine ADP-ribosyltransferase activity"/>
    <property type="evidence" value="ECO:0007669"/>
    <property type="project" value="UniProtKB-EC"/>
</dbReference>
<comment type="catalytic activity">
    <reaction evidence="9 10">
        <text>L-arginyl-[protein] + NAD(+) = N(omega)-(ADP-D-ribosyl)-L-arginyl-[protein] + nicotinamide + H(+)</text>
        <dbReference type="Rhea" id="RHEA:19149"/>
        <dbReference type="Rhea" id="RHEA-COMP:10532"/>
        <dbReference type="Rhea" id="RHEA-COMP:15087"/>
        <dbReference type="ChEBI" id="CHEBI:15378"/>
        <dbReference type="ChEBI" id="CHEBI:17154"/>
        <dbReference type="ChEBI" id="CHEBI:29965"/>
        <dbReference type="ChEBI" id="CHEBI:57540"/>
        <dbReference type="ChEBI" id="CHEBI:142554"/>
        <dbReference type="EC" id="2.4.2.31"/>
    </reaction>
</comment>
<keyword evidence="5 10" id="KW-0732">Signal</keyword>
<dbReference type="PROSITE" id="PS51996">
    <property type="entry name" value="TR_MART"/>
    <property type="match status" value="1"/>
</dbReference>
<protein>
    <recommendedName>
        <fullName evidence="10">NAD(P)(+)--arginine ADP-ribosyltransferase</fullName>
        <ecNumber evidence="10">2.4.2.31</ecNumber>
    </recommendedName>
    <alternativeName>
        <fullName evidence="10">Mono(ADP-ribosyl)transferase</fullName>
    </alternativeName>
</protein>
<keyword evidence="8" id="KW-1015">Disulfide bond</keyword>
<evidence type="ECO:0000313" key="11">
    <source>
        <dbReference type="EMBL" id="NXH10637.1"/>
    </source>
</evidence>